<reference evidence="16" key="1">
    <citation type="submission" date="2016-12" db="EMBL/GenBank/DDBJ databases">
        <title>Comparative genomics of four Isosphaeraceae planctomycetes: a common pool of plasmids and glycoside hydrolase genes.</title>
        <authorList>
            <person name="Ivanova A."/>
        </authorList>
    </citation>
    <scope>NUCLEOTIDE SEQUENCE [LARGE SCALE GENOMIC DNA]</scope>
    <source>
        <strain evidence="16">PX4</strain>
    </source>
</reference>
<organism evidence="15 16">
    <name type="scientific">Paludisphaera borealis</name>
    <dbReference type="NCBI Taxonomy" id="1387353"/>
    <lineage>
        <taxon>Bacteria</taxon>
        <taxon>Pseudomonadati</taxon>
        <taxon>Planctomycetota</taxon>
        <taxon>Planctomycetia</taxon>
        <taxon>Isosphaerales</taxon>
        <taxon>Isosphaeraceae</taxon>
        <taxon>Paludisphaera</taxon>
    </lineage>
</organism>
<dbReference type="STRING" id="1387353.BSF38_04788"/>
<dbReference type="Pfam" id="PF01930">
    <property type="entry name" value="Cas_Cas4"/>
    <property type="match status" value="1"/>
</dbReference>
<evidence type="ECO:0000256" key="9">
    <source>
        <dbReference type="ARBA" id="ARBA00023004"/>
    </source>
</evidence>
<dbReference type="AlphaFoldDB" id="A0A1U7CWA4"/>
<dbReference type="RefSeq" id="WP_076349605.1">
    <property type="nucleotide sequence ID" value="NZ_CP019082.1"/>
</dbReference>
<evidence type="ECO:0000256" key="4">
    <source>
        <dbReference type="ARBA" id="ARBA00020049"/>
    </source>
</evidence>
<keyword evidence="7 13" id="KW-0378">Hydrolase</keyword>
<keyword evidence="6 13" id="KW-0479">Metal-binding</keyword>
<evidence type="ECO:0000256" key="2">
    <source>
        <dbReference type="ARBA" id="ARBA00009189"/>
    </source>
</evidence>
<dbReference type="InterPro" id="IPR013343">
    <property type="entry name" value="CRISPR-assoc_prot_Cas4"/>
</dbReference>
<evidence type="ECO:0000256" key="7">
    <source>
        <dbReference type="ARBA" id="ARBA00022801"/>
    </source>
</evidence>
<comment type="cofactor">
    <cofactor evidence="1">
        <name>[4Fe-4S] cluster</name>
        <dbReference type="ChEBI" id="CHEBI:49883"/>
    </cofactor>
</comment>
<dbReference type="GO" id="GO:0051536">
    <property type="term" value="F:iron-sulfur cluster binding"/>
    <property type="evidence" value="ECO:0007669"/>
    <property type="project" value="UniProtKB-KW"/>
</dbReference>
<dbReference type="CDD" id="cd09637">
    <property type="entry name" value="Cas4_I-A_I-B_I-C_I-D_II-B"/>
    <property type="match status" value="1"/>
</dbReference>
<keyword evidence="16" id="KW-1185">Reference proteome</keyword>
<evidence type="ECO:0000256" key="3">
    <source>
        <dbReference type="ARBA" id="ARBA00012768"/>
    </source>
</evidence>
<evidence type="ECO:0000259" key="14">
    <source>
        <dbReference type="Pfam" id="PF01930"/>
    </source>
</evidence>
<comment type="cofactor">
    <cofactor evidence="13">
        <name>iron-sulfur cluster</name>
        <dbReference type="ChEBI" id="CHEBI:30408"/>
    </cofactor>
</comment>
<dbReference type="GO" id="GO:0004527">
    <property type="term" value="F:exonuclease activity"/>
    <property type="evidence" value="ECO:0007669"/>
    <property type="project" value="UniProtKB-KW"/>
</dbReference>
<gene>
    <name evidence="15" type="ORF">BSF38_04788</name>
</gene>
<dbReference type="PANTHER" id="PTHR36531:SF6">
    <property type="entry name" value="DNA REPLICATION ATP-DEPENDENT HELICASE_NUCLEASE DNA2"/>
    <property type="match status" value="1"/>
</dbReference>
<dbReference type="KEGG" id="pbor:BSF38_04788"/>
<feature type="domain" description="DUF83" evidence="14">
    <location>
        <begin position="11"/>
        <end position="187"/>
    </location>
</feature>
<proteinExistence type="inferred from homology"/>
<protein>
    <recommendedName>
        <fullName evidence="4 13">CRISPR-associated exonuclease Cas4</fullName>
        <ecNumber evidence="3 13">3.1.12.1</ecNumber>
    </recommendedName>
</protein>
<sequence length="220" mass="24625">MFSEDNLLPISALQHLLYCDRQCALIHVERLWAENRFTAEGGILHRRAHSGKSDTRPAGRSARGLPVRSLTLGLFGVADVVRYEKGADAPIVPVEYKRGRPKKNDCDRVQLCAQALCLEEMHGRDLPFGEIFYGKTKRRVRVEFTPDLRRTTIDATARLHDLVRSGRTPPADPGPKCDRCSLRELCLPRLGGRVARKAYSFDREIDALLASPSFPGETSS</sequence>
<name>A0A1U7CWA4_9BACT</name>
<dbReference type="EMBL" id="CP019082">
    <property type="protein sequence ID" value="APW63224.1"/>
    <property type="molecule type" value="Genomic_DNA"/>
</dbReference>
<evidence type="ECO:0000313" key="15">
    <source>
        <dbReference type="EMBL" id="APW63224.1"/>
    </source>
</evidence>
<evidence type="ECO:0000256" key="5">
    <source>
        <dbReference type="ARBA" id="ARBA00022722"/>
    </source>
</evidence>
<evidence type="ECO:0000256" key="6">
    <source>
        <dbReference type="ARBA" id="ARBA00022723"/>
    </source>
</evidence>
<dbReference type="Proteomes" id="UP000186309">
    <property type="component" value="Chromosome"/>
</dbReference>
<keyword evidence="10 13" id="KW-0411">Iron-sulfur</keyword>
<dbReference type="PANTHER" id="PTHR36531">
    <property type="entry name" value="CRISPR-ASSOCIATED EXONUCLEASE CAS4"/>
    <property type="match status" value="1"/>
</dbReference>
<evidence type="ECO:0000256" key="11">
    <source>
        <dbReference type="ARBA" id="ARBA00023118"/>
    </source>
</evidence>
<evidence type="ECO:0000256" key="1">
    <source>
        <dbReference type="ARBA" id="ARBA00001966"/>
    </source>
</evidence>
<evidence type="ECO:0000256" key="10">
    <source>
        <dbReference type="ARBA" id="ARBA00023014"/>
    </source>
</evidence>
<dbReference type="EC" id="3.1.12.1" evidence="3 13"/>
<evidence type="ECO:0000313" key="16">
    <source>
        <dbReference type="Proteomes" id="UP000186309"/>
    </source>
</evidence>
<dbReference type="InterPro" id="IPR051827">
    <property type="entry name" value="Cas4_exonuclease"/>
</dbReference>
<accession>A0A1U7CWA4</accession>
<keyword evidence="9 13" id="KW-0408">Iron</keyword>
<keyword evidence="11 13" id="KW-0051">Antiviral defense</keyword>
<comment type="cofactor">
    <cofactor evidence="13">
        <name>Mg(2+)</name>
        <dbReference type="ChEBI" id="CHEBI:18420"/>
    </cofactor>
    <cofactor evidence="13">
        <name>Mn(2+)</name>
        <dbReference type="ChEBI" id="CHEBI:29035"/>
    </cofactor>
    <text evidence="13">Mg(2+) or Mn(2+) required for ssDNA cleavage activity.</text>
</comment>
<keyword evidence="8 13" id="KW-0269">Exonuclease</keyword>
<dbReference type="NCBIfam" id="TIGR00372">
    <property type="entry name" value="cas4"/>
    <property type="match status" value="1"/>
</dbReference>
<keyword evidence="5 13" id="KW-0540">Nuclease</keyword>
<comment type="function">
    <text evidence="13">CRISPR (clustered regularly interspaced short palindromic repeat) is an adaptive immune system that provides protection against mobile genetic elements (viruses, transposable elements and conjugative plasmids). CRISPR clusters contain sequences complementary to antecedent mobile elements and target invading nucleic acids. CRISPR clusters are transcribed and processed into CRISPR RNA (crRNA).</text>
</comment>
<dbReference type="Gene3D" id="3.90.320.10">
    <property type="match status" value="1"/>
</dbReference>
<dbReference type="InterPro" id="IPR022765">
    <property type="entry name" value="Dna2/Cas4_DUF83"/>
</dbReference>
<dbReference type="InterPro" id="IPR011604">
    <property type="entry name" value="PDDEXK-like_dom_sf"/>
</dbReference>
<evidence type="ECO:0000256" key="8">
    <source>
        <dbReference type="ARBA" id="ARBA00022839"/>
    </source>
</evidence>
<keyword evidence="12 13" id="KW-0464">Manganese</keyword>
<dbReference type="GO" id="GO:0051607">
    <property type="term" value="P:defense response to virus"/>
    <property type="evidence" value="ECO:0007669"/>
    <property type="project" value="UniProtKB-KW"/>
</dbReference>
<dbReference type="OrthoDB" id="9781776at2"/>
<evidence type="ECO:0000256" key="13">
    <source>
        <dbReference type="RuleBase" id="RU365022"/>
    </source>
</evidence>
<evidence type="ECO:0000256" key="12">
    <source>
        <dbReference type="ARBA" id="ARBA00023211"/>
    </source>
</evidence>
<comment type="similarity">
    <text evidence="2 13">Belongs to the CRISPR-associated exonuclease Cas4 family.</text>
</comment>
<dbReference type="GO" id="GO:0046872">
    <property type="term" value="F:metal ion binding"/>
    <property type="evidence" value="ECO:0007669"/>
    <property type="project" value="UniProtKB-KW"/>
</dbReference>